<dbReference type="InterPro" id="IPR019257">
    <property type="entry name" value="MeTrfase_dom"/>
</dbReference>
<evidence type="ECO:0000256" key="1">
    <source>
        <dbReference type="ARBA" id="ARBA00022603"/>
    </source>
</evidence>
<dbReference type="RefSeq" id="WP_273953630.1">
    <property type="nucleotide sequence ID" value="NZ_JAQSIP010000012.1"/>
</dbReference>
<evidence type="ECO:0000256" key="2">
    <source>
        <dbReference type="ARBA" id="ARBA00022679"/>
    </source>
</evidence>
<feature type="domain" description="Histidine-specific methyltransferase SAM-dependent" evidence="3">
    <location>
        <begin position="34"/>
        <end position="336"/>
    </location>
</feature>
<dbReference type="PIRSF" id="PIRSF018005">
    <property type="entry name" value="UCP018005"/>
    <property type="match status" value="1"/>
</dbReference>
<dbReference type="InterPro" id="IPR029063">
    <property type="entry name" value="SAM-dependent_MTases_sf"/>
</dbReference>
<dbReference type="GO" id="GO:0052706">
    <property type="term" value="F:L-histidine N(alpha)-methyltransferase activity"/>
    <property type="evidence" value="ECO:0007669"/>
    <property type="project" value="UniProtKB-EC"/>
</dbReference>
<comment type="caution">
    <text evidence="4">The sequence shown here is derived from an EMBL/GenBank/DDBJ whole genome shotgun (WGS) entry which is preliminary data.</text>
</comment>
<dbReference type="Pfam" id="PF10017">
    <property type="entry name" value="Methyltransf_33"/>
    <property type="match status" value="1"/>
</dbReference>
<dbReference type="InterPro" id="IPR017804">
    <property type="entry name" value="MeTrfase_EgtD-like"/>
</dbReference>
<dbReference type="EC" id="2.1.1.44" evidence="4"/>
<sequence length="340" mass="37535">MHQWNSAHRSLPNAPLPWAVSPLSPDPAPPALLAETLQGLQQSPRRVPGRYLFDLAGCTLFDRATESPDCYQARTELSVVHAHAGEIARRMGPCPELVEWGASTMRVIRRLIEETDQPVRYLPINLSAQHLQAQSAGLQHDYPRLAVQPLVHDLSDAHPLPPKHPQAARRMGVVGAAALAAVAPGQRLEVLRHLADALRGGALLATVDQVHEPDLLKRAYQDGHGLMASFNLNALKRCQRELGLQGDLRGFRHQVHWQAADATVQLQLVSPTQRTWVLGQGEQRIELTLQADEPIHTWRSHPWSAEGLQSLARLAGFSPGPCWQDPQSRIVVCWLQAPPA</sequence>
<evidence type="ECO:0000259" key="3">
    <source>
        <dbReference type="Pfam" id="PF10017"/>
    </source>
</evidence>
<name>A0ABT5N6W9_9BURK</name>
<accession>A0ABT5N6W9</accession>
<evidence type="ECO:0000313" key="5">
    <source>
        <dbReference type="Proteomes" id="UP001528673"/>
    </source>
</evidence>
<dbReference type="Proteomes" id="UP001528673">
    <property type="component" value="Unassembled WGS sequence"/>
</dbReference>
<keyword evidence="2 4" id="KW-0808">Transferase</keyword>
<dbReference type="EMBL" id="JAQSIP010000012">
    <property type="protein sequence ID" value="MDD0840848.1"/>
    <property type="molecule type" value="Genomic_DNA"/>
</dbReference>
<proteinExistence type="predicted"/>
<dbReference type="InterPro" id="IPR051128">
    <property type="entry name" value="EgtD_Methyltrsf_superfamily"/>
</dbReference>
<evidence type="ECO:0000313" key="4">
    <source>
        <dbReference type="EMBL" id="MDD0840848.1"/>
    </source>
</evidence>
<keyword evidence="5" id="KW-1185">Reference proteome</keyword>
<dbReference type="GO" id="GO:0032259">
    <property type="term" value="P:methylation"/>
    <property type="evidence" value="ECO:0007669"/>
    <property type="project" value="UniProtKB-KW"/>
</dbReference>
<dbReference type="PANTHER" id="PTHR43397:SF1">
    <property type="entry name" value="ERGOTHIONEINE BIOSYNTHESIS PROTEIN 1"/>
    <property type="match status" value="1"/>
</dbReference>
<reference evidence="4 5" key="1">
    <citation type="submission" date="2023-02" db="EMBL/GenBank/DDBJ databases">
        <title>Bacterial whole genomic sequence of Curvibacter sp. HBC61.</title>
        <authorList>
            <person name="Le V."/>
            <person name="Ko S.-R."/>
            <person name="Ahn C.-Y."/>
            <person name="Oh H.-M."/>
        </authorList>
    </citation>
    <scope>NUCLEOTIDE SEQUENCE [LARGE SCALE GENOMIC DNA]</scope>
    <source>
        <strain evidence="4 5">HBC61</strain>
    </source>
</reference>
<protein>
    <submittedName>
        <fullName evidence="4">L-histidine N(Alpha)-methyltransferase</fullName>
        <ecNumber evidence="4">2.1.1.44</ecNumber>
    </submittedName>
</protein>
<dbReference type="PANTHER" id="PTHR43397">
    <property type="entry name" value="ERGOTHIONEINE BIOSYNTHESIS PROTEIN 1"/>
    <property type="match status" value="1"/>
</dbReference>
<gene>
    <name evidence="4" type="ORF">PSQ40_19895</name>
</gene>
<dbReference type="Gene3D" id="3.40.50.150">
    <property type="entry name" value="Vaccinia Virus protein VP39"/>
    <property type="match status" value="1"/>
</dbReference>
<keyword evidence="1 4" id="KW-0489">Methyltransferase</keyword>
<organism evidence="4 5">
    <name type="scientific">Curvibacter cyanobacteriorum</name>
    <dbReference type="NCBI Taxonomy" id="3026422"/>
    <lineage>
        <taxon>Bacteria</taxon>
        <taxon>Pseudomonadati</taxon>
        <taxon>Pseudomonadota</taxon>
        <taxon>Betaproteobacteria</taxon>
        <taxon>Burkholderiales</taxon>
        <taxon>Comamonadaceae</taxon>
        <taxon>Curvibacter</taxon>
    </lineage>
</organism>